<comment type="caution">
    <text evidence="2">The sequence shown here is derived from an EMBL/GenBank/DDBJ whole genome shotgun (WGS) entry which is preliminary data.</text>
</comment>
<dbReference type="RefSeq" id="WP_345440410.1">
    <property type="nucleotide sequence ID" value="NZ_BAABHK010000019.1"/>
</dbReference>
<gene>
    <name evidence="2" type="ORF">GCM10023196_090900</name>
</gene>
<organism evidence="2 3">
    <name type="scientific">Actinoallomurus vinaceus</name>
    <dbReference type="NCBI Taxonomy" id="1080074"/>
    <lineage>
        <taxon>Bacteria</taxon>
        <taxon>Bacillati</taxon>
        <taxon>Actinomycetota</taxon>
        <taxon>Actinomycetes</taxon>
        <taxon>Streptosporangiales</taxon>
        <taxon>Thermomonosporaceae</taxon>
        <taxon>Actinoallomurus</taxon>
    </lineage>
</organism>
<name>A0ABP8UU78_9ACTN</name>
<dbReference type="Proteomes" id="UP001501442">
    <property type="component" value="Unassembled WGS sequence"/>
</dbReference>
<evidence type="ECO:0000313" key="2">
    <source>
        <dbReference type="EMBL" id="GAA4637370.1"/>
    </source>
</evidence>
<protein>
    <submittedName>
        <fullName evidence="2">Uncharacterized protein</fullName>
    </submittedName>
</protein>
<dbReference type="Pfam" id="PF03995">
    <property type="entry name" value="Inhibitor_I36"/>
    <property type="match status" value="1"/>
</dbReference>
<proteinExistence type="predicted"/>
<evidence type="ECO:0000313" key="3">
    <source>
        <dbReference type="Proteomes" id="UP001501442"/>
    </source>
</evidence>
<keyword evidence="3" id="KW-1185">Reference proteome</keyword>
<dbReference type="Gene3D" id="2.60.20.10">
    <property type="entry name" value="Crystallins"/>
    <property type="match status" value="1"/>
</dbReference>
<reference evidence="3" key="1">
    <citation type="journal article" date="2019" name="Int. J. Syst. Evol. Microbiol.">
        <title>The Global Catalogue of Microorganisms (GCM) 10K type strain sequencing project: providing services to taxonomists for standard genome sequencing and annotation.</title>
        <authorList>
            <consortium name="The Broad Institute Genomics Platform"/>
            <consortium name="The Broad Institute Genome Sequencing Center for Infectious Disease"/>
            <person name="Wu L."/>
            <person name="Ma J."/>
        </authorList>
    </citation>
    <scope>NUCLEOTIDE SEQUENCE [LARGE SCALE GENOMIC DNA]</scope>
    <source>
        <strain evidence="3">JCM 17939</strain>
    </source>
</reference>
<accession>A0ABP8UU78</accession>
<feature type="chain" id="PRO_5045400395" evidence="1">
    <location>
        <begin position="27"/>
        <end position="138"/>
    </location>
</feature>
<keyword evidence="1" id="KW-0732">Signal</keyword>
<evidence type="ECO:0000256" key="1">
    <source>
        <dbReference type="SAM" id="SignalP"/>
    </source>
</evidence>
<dbReference type="EMBL" id="BAABHK010000019">
    <property type="protein sequence ID" value="GAA4637370.1"/>
    <property type="molecule type" value="Genomic_DNA"/>
</dbReference>
<feature type="signal peptide" evidence="1">
    <location>
        <begin position="1"/>
        <end position="26"/>
    </location>
</feature>
<sequence length="138" mass="14602">MKKTVTGALVAGLVGLCLSSAPAAHADASNAAGAVHAAATYFCIYENGDFGGGQFCATPPTSGFKTIGLPGKRWKNTKRSANNAASSMRNGTRCNVWLDDTPYYGTKKYIAKAHSVDKTFKNNGFNDKASQIVFDCPR</sequence>